<evidence type="ECO:0000313" key="1">
    <source>
        <dbReference type="EMBL" id="OBZ69732.1"/>
    </source>
</evidence>
<name>A0A1C7LYI5_GRIFR</name>
<comment type="caution">
    <text evidence="1">The sequence shown here is derived from an EMBL/GenBank/DDBJ whole genome shotgun (WGS) entry which is preliminary data.</text>
</comment>
<keyword evidence="2" id="KW-1185">Reference proteome</keyword>
<dbReference type="Proteomes" id="UP000092993">
    <property type="component" value="Unassembled WGS sequence"/>
</dbReference>
<sequence>MLNKLGNAKPTVDDEKIEDLYRQFVNVVYVARILLGSDFLTAAVVDEQWRKTLGATDLSFLLRLRRRLERVALYYEGAECFMGAGMGLFTKMMGSKSGNAQPRLTLEWVHDKWPWAEIPQVLNDHNAHHLHPELVLIQHLDACGLHAFHQMRWK</sequence>
<reference evidence="1 2" key="1">
    <citation type="submission" date="2016-03" db="EMBL/GenBank/DDBJ databases">
        <title>Whole genome sequencing of Grifola frondosa 9006-11.</title>
        <authorList>
            <person name="Min B."/>
            <person name="Park H."/>
            <person name="Kim J.-G."/>
            <person name="Cho H."/>
            <person name="Oh Y.-L."/>
            <person name="Kong W.-S."/>
            <person name="Choi I.-G."/>
        </authorList>
    </citation>
    <scope>NUCLEOTIDE SEQUENCE [LARGE SCALE GENOMIC DNA]</scope>
    <source>
        <strain evidence="1 2">9006-11</strain>
    </source>
</reference>
<protein>
    <submittedName>
        <fullName evidence="1">Uncharacterized protein</fullName>
    </submittedName>
</protein>
<proteinExistence type="predicted"/>
<dbReference type="AlphaFoldDB" id="A0A1C7LYI5"/>
<accession>A0A1C7LYI5</accession>
<organism evidence="1 2">
    <name type="scientific">Grifola frondosa</name>
    <name type="common">Maitake</name>
    <name type="synonym">Polyporus frondosus</name>
    <dbReference type="NCBI Taxonomy" id="5627"/>
    <lineage>
        <taxon>Eukaryota</taxon>
        <taxon>Fungi</taxon>
        <taxon>Dikarya</taxon>
        <taxon>Basidiomycota</taxon>
        <taxon>Agaricomycotina</taxon>
        <taxon>Agaricomycetes</taxon>
        <taxon>Polyporales</taxon>
        <taxon>Grifolaceae</taxon>
        <taxon>Grifola</taxon>
    </lineage>
</organism>
<dbReference type="OrthoDB" id="2867883at2759"/>
<gene>
    <name evidence="1" type="ORF">A0H81_10388</name>
</gene>
<evidence type="ECO:0000313" key="2">
    <source>
        <dbReference type="Proteomes" id="UP000092993"/>
    </source>
</evidence>
<dbReference type="EMBL" id="LUGG01000015">
    <property type="protein sequence ID" value="OBZ69732.1"/>
    <property type="molecule type" value="Genomic_DNA"/>
</dbReference>